<evidence type="ECO:0000256" key="7">
    <source>
        <dbReference type="ARBA" id="ARBA00022946"/>
    </source>
</evidence>
<name>A0A9D4THU0_CHLVU</name>
<evidence type="ECO:0000259" key="12">
    <source>
        <dbReference type="Pfam" id="PF00326"/>
    </source>
</evidence>
<organism evidence="13 14">
    <name type="scientific">Chlorella vulgaris</name>
    <name type="common">Green alga</name>
    <dbReference type="NCBI Taxonomy" id="3077"/>
    <lineage>
        <taxon>Eukaryota</taxon>
        <taxon>Viridiplantae</taxon>
        <taxon>Chlorophyta</taxon>
        <taxon>core chlorophytes</taxon>
        <taxon>Trebouxiophyceae</taxon>
        <taxon>Chlorellales</taxon>
        <taxon>Chlorellaceae</taxon>
        <taxon>Chlorella clade</taxon>
        <taxon>Chlorella</taxon>
    </lineage>
</organism>
<dbReference type="Gene3D" id="2.120.10.30">
    <property type="entry name" value="TolB, C-terminal domain"/>
    <property type="match status" value="1"/>
</dbReference>
<feature type="compositionally biased region" description="Low complexity" evidence="11">
    <location>
        <begin position="24"/>
        <end position="51"/>
    </location>
</feature>
<feature type="region of interest" description="Disordered" evidence="11">
    <location>
        <begin position="1"/>
        <end position="60"/>
    </location>
</feature>
<accession>A0A9D4THU0</accession>
<comment type="caution">
    <text evidence="13">The sequence shown here is derived from an EMBL/GenBank/DDBJ whole genome shotgun (WGS) entry which is preliminary data.</text>
</comment>
<feature type="region of interest" description="Disordered" evidence="11">
    <location>
        <begin position="237"/>
        <end position="263"/>
    </location>
</feature>
<keyword evidence="5" id="KW-0378">Hydrolase</keyword>
<evidence type="ECO:0000256" key="9">
    <source>
        <dbReference type="ARBA" id="ARBA00060950"/>
    </source>
</evidence>
<evidence type="ECO:0000256" key="8">
    <source>
        <dbReference type="ARBA" id="ARBA00054431"/>
    </source>
</evidence>
<comment type="subcellular location">
    <subcellularLocation>
        <location evidence="1">Plastid</location>
        <location evidence="1">Chloroplast stroma</location>
    </subcellularLocation>
</comment>
<dbReference type="GO" id="GO:0009570">
    <property type="term" value="C:chloroplast stroma"/>
    <property type="evidence" value="ECO:0007669"/>
    <property type="project" value="UniProtKB-SubCell"/>
</dbReference>
<dbReference type="FunFam" id="3.40.50.1820:FF:000049">
    <property type="entry name" value="probable glutamyl endopeptidase, chloroplastic"/>
    <property type="match status" value="1"/>
</dbReference>
<dbReference type="EMBL" id="SIDB01000011">
    <property type="protein sequence ID" value="KAI3426004.1"/>
    <property type="molecule type" value="Genomic_DNA"/>
</dbReference>
<comment type="function">
    <text evidence="8">Serine-type protease active in vitro against the LHCII N-terminal. Cleaves its substrate on the carboxy-side of Glu residues.</text>
</comment>
<reference evidence="13" key="1">
    <citation type="journal article" date="2019" name="Plant J.">
        <title>Chlorella vulgaris genome assembly and annotation reveals the molecular basis for metabolic acclimation to high light conditions.</title>
        <authorList>
            <person name="Cecchin M."/>
            <person name="Marcolungo L."/>
            <person name="Rossato M."/>
            <person name="Girolomoni L."/>
            <person name="Cosentino E."/>
            <person name="Cuine S."/>
            <person name="Li-Beisson Y."/>
            <person name="Delledonne M."/>
            <person name="Ballottari M."/>
        </authorList>
    </citation>
    <scope>NUCLEOTIDE SEQUENCE</scope>
    <source>
        <strain evidence="13">211/11P</strain>
    </source>
</reference>
<dbReference type="OrthoDB" id="43744at2759"/>
<keyword evidence="2" id="KW-0150">Chloroplast</keyword>
<dbReference type="PANTHER" id="PTHR42776">
    <property type="entry name" value="SERINE PEPTIDASE S9 FAMILY MEMBER"/>
    <property type="match status" value="1"/>
</dbReference>
<evidence type="ECO:0000256" key="5">
    <source>
        <dbReference type="ARBA" id="ARBA00022801"/>
    </source>
</evidence>
<proteinExistence type="inferred from homology"/>
<keyword evidence="14" id="KW-1185">Reference proteome</keyword>
<feature type="domain" description="Peptidase S9 prolyl oligopeptidase catalytic" evidence="12">
    <location>
        <begin position="716"/>
        <end position="870"/>
    </location>
</feature>
<dbReference type="InterPro" id="IPR001375">
    <property type="entry name" value="Peptidase_S9_cat"/>
</dbReference>
<evidence type="ECO:0000256" key="4">
    <source>
        <dbReference type="ARBA" id="ARBA00022670"/>
    </source>
</evidence>
<evidence type="ECO:0000313" key="13">
    <source>
        <dbReference type="EMBL" id="KAI3426004.1"/>
    </source>
</evidence>
<evidence type="ECO:0000256" key="2">
    <source>
        <dbReference type="ARBA" id="ARBA00022528"/>
    </source>
</evidence>
<dbReference type="InterPro" id="IPR029058">
    <property type="entry name" value="AB_hydrolase_fold"/>
</dbReference>
<dbReference type="Proteomes" id="UP001055712">
    <property type="component" value="Unassembled WGS sequence"/>
</dbReference>
<dbReference type="AlphaFoldDB" id="A0A9D4THU0"/>
<dbReference type="Gene3D" id="3.40.50.1820">
    <property type="entry name" value="alpha/beta hydrolase"/>
    <property type="match status" value="1"/>
</dbReference>
<reference evidence="13" key="2">
    <citation type="submission" date="2020-11" db="EMBL/GenBank/DDBJ databases">
        <authorList>
            <person name="Cecchin M."/>
            <person name="Marcolungo L."/>
            <person name="Rossato M."/>
            <person name="Girolomoni L."/>
            <person name="Cosentino E."/>
            <person name="Cuine S."/>
            <person name="Li-Beisson Y."/>
            <person name="Delledonne M."/>
            <person name="Ballottari M."/>
        </authorList>
    </citation>
    <scope>NUCLEOTIDE SEQUENCE</scope>
    <source>
        <strain evidence="13">211/11P</strain>
        <tissue evidence="13">Whole cell</tissue>
    </source>
</reference>
<evidence type="ECO:0000256" key="6">
    <source>
        <dbReference type="ARBA" id="ARBA00022825"/>
    </source>
</evidence>
<gene>
    <name evidence="13" type="ORF">D9Q98_007972</name>
</gene>
<evidence type="ECO:0000256" key="3">
    <source>
        <dbReference type="ARBA" id="ARBA00022640"/>
    </source>
</evidence>
<dbReference type="Pfam" id="PF00326">
    <property type="entry name" value="Peptidase_S9"/>
    <property type="match status" value="1"/>
</dbReference>
<dbReference type="SUPFAM" id="SSF82171">
    <property type="entry name" value="DPP6 N-terminal domain-like"/>
    <property type="match status" value="1"/>
</dbReference>
<evidence type="ECO:0000313" key="14">
    <source>
        <dbReference type="Proteomes" id="UP001055712"/>
    </source>
</evidence>
<dbReference type="GO" id="GO:0004252">
    <property type="term" value="F:serine-type endopeptidase activity"/>
    <property type="evidence" value="ECO:0007669"/>
    <property type="project" value="TreeGrafter"/>
</dbReference>
<protein>
    <recommendedName>
        <fullName evidence="10">Probable glutamyl endopeptidase, chloroplastic</fullName>
    </recommendedName>
</protein>
<keyword evidence="4" id="KW-0645">Protease</keyword>
<dbReference type="PANTHER" id="PTHR42776:SF28">
    <property type="entry name" value="GLUTAMYL ENDOPEPTIDASE, CHLOROPLASTIC-RELATED"/>
    <property type="match status" value="1"/>
</dbReference>
<evidence type="ECO:0000256" key="10">
    <source>
        <dbReference type="ARBA" id="ARBA00073000"/>
    </source>
</evidence>
<dbReference type="GO" id="GO:0006508">
    <property type="term" value="P:proteolysis"/>
    <property type="evidence" value="ECO:0007669"/>
    <property type="project" value="UniProtKB-KW"/>
</dbReference>
<evidence type="ECO:0000256" key="11">
    <source>
        <dbReference type="SAM" id="MobiDB-lite"/>
    </source>
</evidence>
<evidence type="ECO:0000256" key="1">
    <source>
        <dbReference type="ARBA" id="ARBA00004470"/>
    </source>
</evidence>
<dbReference type="SUPFAM" id="SSF53474">
    <property type="entry name" value="alpha/beta-Hydrolases"/>
    <property type="match status" value="1"/>
</dbReference>
<sequence>MQAPGSPDAHRAGTRLGRLLSSLTPQASAAGEAATAATPPPAVAAVTASKPAAPPTSGYRLPPPEIAAIVDTPPEPLLSFSPDRKTVLQLARPPSNPPISELSRPELKLAGLRIDPDSFSRSRMSYYTRITYAPFTDTLTMPIPADSGHTISGIPEGYWINYVTWSPDSRVVAFTLRSAGGDADPPRAPLQLWVADIASGQARKLLDQPLNSTFEDYDWVDDDTIVAAVIPPGLGPAPRKPITPLGPKIEDNSSGRKSQARTYPDLLQGPYDEQLFEHYCQSQLVTVKVSTGEVATIGPTRLYTATSASPDGRYLLVSWLERPYSYSLPCGRFPKRVQLWTREGELVREVAALPLAEDIPVAFDSCRKGPRGIEWRDDKAAEMSWIECQDGGDPAVAASPRDIVYVLEADVAGDPAAAPRAIAGTDMRCRGVSWGTGQFALLYEAEWKNRRSVTWVIAPDEPEGGKTVLFDRMYEDAYTDPGSPATRRTPWGTYVLALVEGERRLLMQGSGASPEGNRPFLDLLDVDSKEARRIWQSQPPHYEYTSSILSDAEDTSHVTLDNLRVLASRESVTEPPQFYIKTFTDGGATTSERCISAFPHPYPSLRELQKEIIRYKRPDGLELNGTLYTPPGYDAARDGPLPTLLWAYPREYKNKEAAGQMRKSPCTFPGIGSTSPLLFLARKYAVLDGPGFPIVAEGDEEPNDTYVEQLTASARAAVEELQRRGISDPSRIAVGGHSYGAFMTANLLAHAGDLFACGIARSGAYNRTLTPFGFQAEERTYWQTPETYSKMSPFTHADKIKKPLLLIHGEADNNTGTFPMQSERFYQALKGHGGTCRLVLLPHESHGYSARESIMHTLAEMDRWMGMWLNGATPSTDEPADA</sequence>
<keyword evidence="6" id="KW-0720">Serine protease</keyword>
<dbReference type="InterPro" id="IPR011042">
    <property type="entry name" value="6-blade_b-propeller_TolB-like"/>
</dbReference>
<keyword evidence="3" id="KW-0934">Plastid</keyword>
<comment type="similarity">
    <text evidence="9">Belongs to the peptidase S9D family.</text>
</comment>
<keyword evidence="7" id="KW-0809">Transit peptide</keyword>